<reference evidence="1 2" key="1">
    <citation type="submission" date="2015-04" db="EMBL/GenBank/DDBJ databases">
        <title>Genome sequence of Kerstersia gyiorum CG1.</title>
        <authorList>
            <person name="Greninger A.L."/>
            <person name="Kozyreva V."/>
            <person name="Chaturvedi V."/>
        </authorList>
    </citation>
    <scope>NUCLEOTIDE SEQUENCE [LARGE SCALE GENOMIC DNA]</scope>
    <source>
        <strain evidence="1 2">CG1</strain>
    </source>
</reference>
<keyword evidence="2" id="KW-1185">Reference proteome</keyword>
<name>A0A171KWC3_9BURK</name>
<gene>
    <name evidence="1" type="ORF">AAV32_02575</name>
</gene>
<dbReference type="Proteomes" id="UP000078084">
    <property type="component" value="Unassembled WGS sequence"/>
</dbReference>
<organism evidence="1 2">
    <name type="scientific">Kerstersia gyiorum</name>
    <dbReference type="NCBI Taxonomy" id="206506"/>
    <lineage>
        <taxon>Bacteria</taxon>
        <taxon>Pseudomonadati</taxon>
        <taxon>Pseudomonadota</taxon>
        <taxon>Betaproteobacteria</taxon>
        <taxon>Burkholderiales</taxon>
        <taxon>Alcaligenaceae</taxon>
        <taxon>Kerstersia</taxon>
    </lineage>
</organism>
<dbReference type="EMBL" id="LBNE01000001">
    <property type="protein sequence ID" value="KKO73190.1"/>
    <property type="molecule type" value="Genomic_DNA"/>
</dbReference>
<sequence length="173" mass="18620">MYHRYPVAQTQKILTFLGVTLRRVVIVQVGRLPRATGDDGKLQDEAIGECLLKPGEVGVHAPGKVAGQALLDFQVQQHQRGSAATQADTHEFVQVAAVATAARSQGAQFLVKEVRRAGPVDSRMQARPEKGNARSQQGFEGVFPVSIEIGGLGIVCRHDGHGCFMAVWRLGSP</sequence>
<evidence type="ECO:0000313" key="2">
    <source>
        <dbReference type="Proteomes" id="UP000078084"/>
    </source>
</evidence>
<proteinExistence type="predicted"/>
<comment type="caution">
    <text evidence="1">The sequence shown here is derived from an EMBL/GenBank/DDBJ whole genome shotgun (WGS) entry which is preliminary data.</text>
</comment>
<accession>A0A171KWC3</accession>
<protein>
    <submittedName>
        <fullName evidence="1">Uncharacterized protein</fullName>
    </submittedName>
</protein>
<dbReference type="AlphaFoldDB" id="A0A171KWC3"/>
<evidence type="ECO:0000313" key="1">
    <source>
        <dbReference type="EMBL" id="KKO73190.1"/>
    </source>
</evidence>